<dbReference type="Pfam" id="PF07085">
    <property type="entry name" value="DRTGG"/>
    <property type="match status" value="1"/>
</dbReference>
<dbReference type="InterPro" id="IPR010766">
    <property type="entry name" value="DRTGG"/>
</dbReference>
<accession>A0AAU9DH10</accession>
<evidence type="ECO:0000313" key="3">
    <source>
        <dbReference type="Proteomes" id="UP001321582"/>
    </source>
</evidence>
<name>A0AAU9DH10_9FUSO</name>
<dbReference type="Proteomes" id="UP001321582">
    <property type="component" value="Chromosome"/>
</dbReference>
<keyword evidence="3" id="KW-1185">Reference proteome</keyword>
<organism evidence="2 3">
    <name type="scientific">Haliovirga abyssi</name>
    <dbReference type="NCBI Taxonomy" id="2996794"/>
    <lineage>
        <taxon>Bacteria</taxon>
        <taxon>Fusobacteriati</taxon>
        <taxon>Fusobacteriota</taxon>
        <taxon>Fusobacteriia</taxon>
        <taxon>Fusobacteriales</taxon>
        <taxon>Haliovirgaceae</taxon>
        <taxon>Haliovirga</taxon>
    </lineage>
</organism>
<dbReference type="InterPro" id="IPR028979">
    <property type="entry name" value="Ser_kin/Pase_Hpr-like_N_sf"/>
</dbReference>
<dbReference type="AlphaFoldDB" id="A0AAU9DH10"/>
<evidence type="ECO:0000313" key="2">
    <source>
        <dbReference type="EMBL" id="BDU49994.1"/>
    </source>
</evidence>
<proteinExistence type="predicted"/>
<dbReference type="Gene3D" id="3.40.1390.20">
    <property type="entry name" value="HprK N-terminal domain-like"/>
    <property type="match status" value="1"/>
</dbReference>
<dbReference type="EMBL" id="AP027059">
    <property type="protein sequence ID" value="BDU49994.1"/>
    <property type="molecule type" value="Genomic_DNA"/>
</dbReference>
<sequence>MKLKEIMELIDAEIIVGEEYIKEMDIKHVGAADLMSEVLAFAKEDSLLLTGLTTPQIIRTAQMMDLAVIVLVRGKIPQQDTINLAKEVGIPVLTTKELLYTACGKLYNEKLESC</sequence>
<reference evidence="2 3" key="1">
    <citation type="submission" date="2022-11" db="EMBL/GenBank/DDBJ databases">
        <title>Haliovirga abyssi gen. nov., sp. nov., a mesophilic fermentative bacterium isolated from the Iheya North hydrothermal field and the proposal of Haliovirgaceae fam. nov.</title>
        <authorList>
            <person name="Miyazaki U."/>
            <person name="Tame A."/>
            <person name="Miyazaki J."/>
            <person name="Takai K."/>
            <person name="Sawayama S."/>
            <person name="Kitajima M."/>
            <person name="Okamoto A."/>
            <person name="Nakagawa S."/>
        </authorList>
    </citation>
    <scope>NUCLEOTIDE SEQUENCE [LARGE SCALE GENOMIC DNA]</scope>
    <source>
        <strain evidence="2 3">IC12</strain>
    </source>
</reference>
<evidence type="ECO:0000259" key="1">
    <source>
        <dbReference type="Pfam" id="PF07085"/>
    </source>
</evidence>
<protein>
    <recommendedName>
        <fullName evidence="1">DRTGG domain-containing protein</fullName>
    </recommendedName>
</protein>
<dbReference type="RefSeq" id="WP_307904931.1">
    <property type="nucleotide sequence ID" value="NZ_AP027059.1"/>
</dbReference>
<feature type="domain" description="DRTGG" evidence="1">
    <location>
        <begin position="5"/>
        <end position="102"/>
    </location>
</feature>
<dbReference type="KEGG" id="haby:HLVA_05630"/>
<dbReference type="SUPFAM" id="SSF75138">
    <property type="entry name" value="HprK N-terminal domain-like"/>
    <property type="match status" value="1"/>
</dbReference>
<gene>
    <name evidence="2" type="ORF">HLVA_05630</name>
</gene>